<dbReference type="RefSeq" id="WP_238898330.1">
    <property type="nucleotide sequence ID" value="NZ_JAKOGG010000022.1"/>
</dbReference>
<gene>
    <name evidence="1" type="ORF">L9G74_18915</name>
</gene>
<name>A0ABT2FTJ9_9GAMM</name>
<reference evidence="1 2" key="1">
    <citation type="submission" date="2022-02" db="EMBL/GenBank/DDBJ databases">
        <authorList>
            <person name="Zhuang L."/>
        </authorList>
    </citation>
    <scope>NUCLEOTIDE SEQUENCE [LARGE SCALE GENOMIC DNA]</scope>
    <source>
        <strain evidence="1 2">C32</strain>
    </source>
</reference>
<comment type="caution">
    <text evidence="1">The sequence shown here is derived from an EMBL/GenBank/DDBJ whole genome shotgun (WGS) entry which is preliminary data.</text>
</comment>
<organism evidence="1 2">
    <name type="scientific">Shewanella electrica</name>
    <dbReference type="NCBI Taxonomy" id="515560"/>
    <lineage>
        <taxon>Bacteria</taxon>
        <taxon>Pseudomonadati</taxon>
        <taxon>Pseudomonadota</taxon>
        <taxon>Gammaproteobacteria</taxon>
        <taxon>Alteromonadales</taxon>
        <taxon>Shewanellaceae</taxon>
        <taxon>Shewanella</taxon>
    </lineage>
</organism>
<accession>A0ABT2FTJ9</accession>
<keyword evidence="2" id="KW-1185">Reference proteome</keyword>
<protein>
    <recommendedName>
        <fullName evidence="3">Bacterial toxin YdaT domain-containing protein</fullName>
    </recommendedName>
</protein>
<dbReference type="Gene3D" id="1.10.3600.10">
    <property type="entry name" value="Putative bacterial toxin ydaT"/>
    <property type="match status" value="1"/>
</dbReference>
<evidence type="ECO:0008006" key="3">
    <source>
        <dbReference type="Google" id="ProtNLM"/>
    </source>
</evidence>
<reference evidence="2" key="2">
    <citation type="submission" date="2023-07" db="EMBL/GenBank/DDBJ databases">
        <title>Shewanella mangrovi sp. nov., an acetaldehyde- degrading bacterium isolated from mangrove sediment.</title>
        <authorList>
            <person name="Liu Y."/>
        </authorList>
    </citation>
    <scope>NUCLEOTIDE SEQUENCE [LARGE SCALE GENOMIC DNA]</scope>
    <source>
        <strain evidence="2">C32</strain>
    </source>
</reference>
<evidence type="ECO:0000313" key="2">
    <source>
        <dbReference type="Proteomes" id="UP001201549"/>
    </source>
</evidence>
<dbReference type="Proteomes" id="UP001201549">
    <property type="component" value="Unassembled WGS sequence"/>
</dbReference>
<dbReference type="InterPro" id="IPR037042">
    <property type="entry name" value="YdaT-like_sf"/>
</dbReference>
<sequence length="195" mass="21947">MNHKSRLDLLMVAIHRWLELPKVSRRALAVEVVDAAERLGFMPRLAQEGICFAKTADPYNDGRINAQKLFRWLGQYEENHPMPDRLFHVEQVLLAAMPKHLRLWYLNEVYAVCGVTVVADNCSDAVAISASQMAAALTKENSEAQIAVINLGAAPNRHQVTECHRELRESRATTQASIDLLESEFPYLKRGVAVQ</sequence>
<evidence type="ECO:0000313" key="1">
    <source>
        <dbReference type="EMBL" id="MCS4558511.1"/>
    </source>
</evidence>
<dbReference type="EMBL" id="JAKOGG010000022">
    <property type="protein sequence ID" value="MCS4558511.1"/>
    <property type="molecule type" value="Genomic_DNA"/>
</dbReference>
<proteinExistence type="predicted"/>